<dbReference type="PROSITE" id="PS00705">
    <property type="entry name" value="PROK_CO2_ANHYDRASE_2"/>
    <property type="match status" value="1"/>
</dbReference>
<keyword evidence="11" id="KW-1185">Reference proteome</keyword>
<comment type="catalytic activity">
    <reaction evidence="6 8">
        <text>hydrogencarbonate + H(+) = CO2 + H2O</text>
        <dbReference type="Rhea" id="RHEA:10748"/>
        <dbReference type="ChEBI" id="CHEBI:15377"/>
        <dbReference type="ChEBI" id="CHEBI:15378"/>
        <dbReference type="ChEBI" id="CHEBI:16526"/>
        <dbReference type="ChEBI" id="CHEBI:17544"/>
        <dbReference type="EC" id="4.2.1.1"/>
    </reaction>
</comment>
<dbReference type="Proteomes" id="UP000307173">
    <property type="component" value="Unassembled WGS sequence"/>
</dbReference>
<accession>A0A4T0X433</accession>
<feature type="binding site" evidence="7">
    <location>
        <position position="131"/>
    </location>
    <ligand>
        <name>Zn(2+)</name>
        <dbReference type="ChEBI" id="CHEBI:29105"/>
    </ligand>
</feature>
<comment type="caution">
    <text evidence="10">The sequence shown here is derived from an EMBL/GenBank/DDBJ whole genome shotgun (WGS) entry which is preliminary data.</text>
</comment>
<dbReference type="GO" id="GO:0005737">
    <property type="term" value="C:cytoplasm"/>
    <property type="evidence" value="ECO:0007669"/>
    <property type="project" value="TreeGrafter"/>
</dbReference>
<keyword evidence="5 8" id="KW-0456">Lyase</keyword>
<evidence type="ECO:0000256" key="6">
    <source>
        <dbReference type="ARBA" id="ARBA00048348"/>
    </source>
</evidence>
<dbReference type="GO" id="GO:0071244">
    <property type="term" value="P:cellular response to carbon dioxide"/>
    <property type="evidence" value="ECO:0007669"/>
    <property type="project" value="TreeGrafter"/>
</dbReference>
<name>A0A4T0X433_9ASCO</name>
<feature type="region of interest" description="Disordered" evidence="9">
    <location>
        <begin position="1"/>
        <end position="29"/>
    </location>
</feature>
<dbReference type="EMBL" id="SELW01000280">
    <property type="protein sequence ID" value="TID29662.1"/>
    <property type="molecule type" value="Genomic_DNA"/>
</dbReference>
<feature type="binding site" evidence="7">
    <location>
        <position position="134"/>
    </location>
    <ligand>
        <name>Zn(2+)</name>
        <dbReference type="ChEBI" id="CHEBI:29105"/>
    </ligand>
</feature>
<comment type="function">
    <text evidence="8">Reversible hydration of carbon dioxide.</text>
</comment>
<evidence type="ECO:0000256" key="3">
    <source>
        <dbReference type="ARBA" id="ARBA00022723"/>
    </source>
</evidence>
<evidence type="ECO:0000256" key="8">
    <source>
        <dbReference type="RuleBase" id="RU003956"/>
    </source>
</evidence>
<organism evidence="10 11">
    <name type="scientific">Pichia inconspicua</name>
    <dbReference type="NCBI Taxonomy" id="52247"/>
    <lineage>
        <taxon>Eukaryota</taxon>
        <taxon>Fungi</taxon>
        <taxon>Dikarya</taxon>
        <taxon>Ascomycota</taxon>
        <taxon>Saccharomycotina</taxon>
        <taxon>Pichiomycetes</taxon>
        <taxon>Pichiales</taxon>
        <taxon>Pichiaceae</taxon>
        <taxon>Pichia</taxon>
    </lineage>
</organism>
<dbReference type="PANTHER" id="PTHR11002">
    <property type="entry name" value="CARBONIC ANHYDRASE"/>
    <property type="match status" value="1"/>
</dbReference>
<evidence type="ECO:0000256" key="9">
    <source>
        <dbReference type="SAM" id="MobiDB-lite"/>
    </source>
</evidence>
<dbReference type="GO" id="GO:0034599">
    <property type="term" value="P:cellular response to oxidative stress"/>
    <property type="evidence" value="ECO:0007669"/>
    <property type="project" value="TreeGrafter"/>
</dbReference>
<feature type="binding site" evidence="7">
    <location>
        <position position="77"/>
    </location>
    <ligand>
        <name>Zn(2+)</name>
        <dbReference type="ChEBI" id="CHEBI:29105"/>
    </ligand>
</feature>
<dbReference type="Pfam" id="PF00484">
    <property type="entry name" value="Pro_CA"/>
    <property type="match status" value="1"/>
</dbReference>
<dbReference type="PANTHER" id="PTHR11002:SF76">
    <property type="entry name" value="CARBONIC ANHYDRASE"/>
    <property type="match status" value="1"/>
</dbReference>
<dbReference type="STRING" id="52247.A0A4T0X433"/>
<dbReference type="GO" id="GO:0004089">
    <property type="term" value="F:carbonate dehydratase activity"/>
    <property type="evidence" value="ECO:0007669"/>
    <property type="project" value="UniProtKB-UniRule"/>
</dbReference>
<comment type="similarity">
    <text evidence="1 8">Belongs to the beta-class carbonic anhydrase family.</text>
</comment>
<dbReference type="SUPFAM" id="SSF53056">
    <property type="entry name" value="beta-carbonic anhydrase, cab"/>
    <property type="match status" value="1"/>
</dbReference>
<protein>
    <recommendedName>
        <fullName evidence="2 8">Carbonic anhydrase</fullName>
        <ecNumber evidence="2 8">4.2.1.1</ecNumber>
    </recommendedName>
    <alternativeName>
        <fullName evidence="8">Carbonate dehydratase</fullName>
    </alternativeName>
</protein>
<evidence type="ECO:0000313" key="11">
    <source>
        <dbReference type="Proteomes" id="UP000307173"/>
    </source>
</evidence>
<dbReference type="AlphaFoldDB" id="A0A4T0X433"/>
<dbReference type="OrthoDB" id="10248475at2759"/>
<dbReference type="CDD" id="cd00883">
    <property type="entry name" value="beta_CA_cladeA"/>
    <property type="match status" value="1"/>
</dbReference>
<gene>
    <name evidence="10" type="ORF">CANINC_001781</name>
</gene>
<dbReference type="EC" id="4.2.1.1" evidence="2 8"/>
<dbReference type="InterPro" id="IPR015892">
    <property type="entry name" value="Carbonic_anhydrase_CS"/>
</dbReference>
<proteinExistence type="inferred from homology"/>
<comment type="cofactor">
    <cofactor evidence="7">
        <name>Zn(2+)</name>
        <dbReference type="ChEBI" id="CHEBI:29105"/>
    </cofactor>
    <text evidence="7">Binds 1 zinc ion per subunit.</text>
</comment>
<keyword evidence="3 7" id="KW-0479">Metal-binding</keyword>
<evidence type="ECO:0000256" key="2">
    <source>
        <dbReference type="ARBA" id="ARBA00012925"/>
    </source>
</evidence>
<evidence type="ECO:0000256" key="5">
    <source>
        <dbReference type="ARBA" id="ARBA00023239"/>
    </source>
</evidence>
<dbReference type="InterPro" id="IPR036874">
    <property type="entry name" value="Carbonic_anhydrase_sf"/>
</dbReference>
<evidence type="ECO:0000256" key="4">
    <source>
        <dbReference type="ARBA" id="ARBA00022833"/>
    </source>
</evidence>
<dbReference type="GO" id="GO:0008270">
    <property type="term" value="F:zinc ion binding"/>
    <property type="evidence" value="ECO:0007669"/>
    <property type="project" value="UniProtKB-UniRule"/>
</dbReference>
<dbReference type="SMART" id="SM00947">
    <property type="entry name" value="Pro_CA"/>
    <property type="match status" value="1"/>
</dbReference>
<dbReference type="GO" id="GO:0015976">
    <property type="term" value="P:carbon utilization"/>
    <property type="evidence" value="ECO:0007669"/>
    <property type="project" value="InterPro"/>
</dbReference>
<dbReference type="Gene3D" id="3.40.1050.10">
    <property type="entry name" value="Carbonic anhydrase"/>
    <property type="match status" value="1"/>
</dbReference>
<evidence type="ECO:0000256" key="1">
    <source>
        <dbReference type="ARBA" id="ARBA00006217"/>
    </source>
</evidence>
<evidence type="ECO:0000313" key="10">
    <source>
        <dbReference type="EMBL" id="TID29662.1"/>
    </source>
</evidence>
<evidence type="ECO:0000256" key="7">
    <source>
        <dbReference type="PIRSR" id="PIRSR601765-1"/>
    </source>
</evidence>
<reference evidence="10 11" key="1">
    <citation type="journal article" date="2019" name="Front. Genet.">
        <title>Whole-Genome Sequencing of the Opportunistic Yeast Pathogen Candida inconspicua Uncovers Its Hybrid Origin.</title>
        <authorList>
            <person name="Mixao V."/>
            <person name="Hansen A.P."/>
            <person name="Saus E."/>
            <person name="Boekhout T."/>
            <person name="Lass-Florl C."/>
            <person name="Gabaldon T."/>
        </authorList>
    </citation>
    <scope>NUCLEOTIDE SEQUENCE [LARGE SCALE GENOMIC DNA]</scope>
    <source>
        <strain evidence="10 11">CBS 180</strain>
    </source>
</reference>
<dbReference type="InterPro" id="IPR001765">
    <property type="entry name" value="Carbonic_anhydrase"/>
</dbReference>
<sequence>MMAINSPTVTTQTTPLNSTENQNSSSYPFTLSPNSTLKDYLEANAKATAKLNANHPQILPLAGKGQNPHTLWIGCSDSRINECTALGCLPGEIFTLRNIANVISPTDLSSQAALQFAIEVLKVKKIIVCGHTDCGGVWASLSNKKAGGVLDHWLSTVRHVRSNNLIELKEINDINEKCKKLVELNLLNSVENIMKNSSFIEYYARNEIEIHALIYDVGTGYLNEIQIPKISHNEVFHLQDSEIFTH</sequence>
<feature type="binding site" evidence="7">
    <location>
        <position position="75"/>
    </location>
    <ligand>
        <name>Zn(2+)</name>
        <dbReference type="ChEBI" id="CHEBI:29105"/>
    </ligand>
</feature>
<keyword evidence="4 7" id="KW-0862">Zinc</keyword>